<dbReference type="EMBL" id="FOZG01000003">
    <property type="protein sequence ID" value="SFS12372.1"/>
    <property type="molecule type" value="Genomic_DNA"/>
</dbReference>
<organism evidence="1 2">
    <name type="scientific">Sphingomonas jatrophae</name>
    <dbReference type="NCBI Taxonomy" id="1166337"/>
    <lineage>
        <taxon>Bacteria</taxon>
        <taxon>Pseudomonadati</taxon>
        <taxon>Pseudomonadota</taxon>
        <taxon>Alphaproteobacteria</taxon>
        <taxon>Sphingomonadales</taxon>
        <taxon>Sphingomonadaceae</taxon>
        <taxon>Sphingomonas</taxon>
    </lineage>
</organism>
<sequence length="99" mass="10533">MTPGSPMETPIGWADALADYQRLRALSDALGSGHEEMDASVDAYCEAADSLIMLTAAPDLHAVIYKLRLAEERAEGFEMSGDYIDAPARDLDALAAMGA</sequence>
<name>A0A1I6MA03_9SPHN</name>
<protein>
    <submittedName>
        <fullName evidence="1">Uncharacterized protein</fullName>
    </submittedName>
</protein>
<dbReference type="Proteomes" id="UP000198824">
    <property type="component" value="Unassembled WGS sequence"/>
</dbReference>
<accession>A0A1I6MA03</accession>
<dbReference type="AlphaFoldDB" id="A0A1I6MA03"/>
<dbReference type="STRING" id="1166337.SAMN05192580_3730"/>
<keyword evidence="2" id="KW-1185">Reference proteome</keyword>
<gene>
    <name evidence="1" type="ORF">SAMN05192580_3730</name>
</gene>
<evidence type="ECO:0000313" key="2">
    <source>
        <dbReference type="Proteomes" id="UP000198824"/>
    </source>
</evidence>
<proteinExistence type="predicted"/>
<reference evidence="1 2" key="1">
    <citation type="submission" date="2016-10" db="EMBL/GenBank/DDBJ databases">
        <authorList>
            <person name="de Groot N.N."/>
        </authorList>
    </citation>
    <scope>NUCLEOTIDE SEQUENCE [LARGE SCALE GENOMIC DNA]</scope>
    <source>
        <strain evidence="1 2">S5-249</strain>
    </source>
</reference>
<evidence type="ECO:0000313" key="1">
    <source>
        <dbReference type="EMBL" id="SFS12372.1"/>
    </source>
</evidence>